<reference evidence="12 13" key="1">
    <citation type="submission" date="2019-10" db="EMBL/GenBank/DDBJ databases">
        <title>Rudanella paleaurantiibacter sp. nov., isolated from sludge.</title>
        <authorList>
            <person name="Xu S.Q."/>
        </authorList>
    </citation>
    <scope>NUCLEOTIDE SEQUENCE [LARGE SCALE GENOMIC DNA]</scope>
    <source>
        <strain evidence="12 13">HX-22-17</strain>
    </source>
</reference>
<keyword evidence="7" id="KW-0998">Cell outer membrane</keyword>
<evidence type="ECO:0000256" key="8">
    <source>
        <dbReference type="RuleBase" id="RU003357"/>
    </source>
</evidence>
<dbReference type="EMBL" id="WELI01000001">
    <property type="protein sequence ID" value="KAB7732459.1"/>
    <property type="molecule type" value="Genomic_DNA"/>
</dbReference>
<dbReference type="GO" id="GO:0044718">
    <property type="term" value="P:siderophore transmembrane transport"/>
    <property type="evidence" value="ECO:0007669"/>
    <property type="project" value="TreeGrafter"/>
</dbReference>
<accession>A0A7J5U3N0</accession>
<evidence type="ECO:0000256" key="7">
    <source>
        <dbReference type="ARBA" id="ARBA00023237"/>
    </source>
</evidence>
<feature type="domain" description="TonB-dependent receptor plug" evidence="11">
    <location>
        <begin position="127"/>
        <end position="232"/>
    </location>
</feature>
<keyword evidence="2" id="KW-0813">Transport</keyword>
<evidence type="ECO:0000256" key="2">
    <source>
        <dbReference type="ARBA" id="ARBA00022448"/>
    </source>
</evidence>
<evidence type="ECO:0000313" key="12">
    <source>
        <dbReference type="EMBL" id="KAB7732459.1"/>
    </source>
</evidence>
<feature type="chain" id="PRO_5029750806" evidence="9">
    <location>
        <begin position="19"/>
        <end position="812"/>
    </location>
</feature>
<keyword evidence="13" id="KW-1185">Reference proteome</keyword>
<keyword evidence="9" id="KW-0732">Signal</keyword>
<dbReference type="SUPFAM" id="SSF49464">
    <property type="entry name" value="Carboxypeptidase regulatory domain-like"/>
    <property type="match status" value="1"/>
</dbReference>
<proteinExistence type="inferred from homology"/>
<keyword evidence="4" id="KW-0812">Transmembrane</keyword>
<keyword evidence="6 8" id="KW-0472">Membrane</keyword>
<dbReference type="InterPro" id="IPR000531">
    <property type="entry name" value="Beta-barrel_TonB"/>
</dbReference>
<gene>
    <name evidence="12" type="ORF">F5984_00405</name>
</gene>
<evidence type="ECO:0000313" key="13">
    <source>
        <dbReference type="Proteomes" id="UP000488299"/>
    </source>
</evidence>
<keyword evidence="12" id="KW-0675">Receptor</keyword>
<sequence length="812" mass="90080">MRFLYSMVCLLLIGTLQAQTPDQRVGNIIGTVRDAATQELLIGVTIKVANGTQGVVTDTEGRYKLTLPVGTYNLQASYVGYQSLEKFNLVVTSGNDNQANFELTEENQRLSEVTVKANRATAAASTISSPNSIQRLTTEEIKTNPGGNFDISKVIQTLPGVGGSPGGLRNDIIIRGGAPNENVFYLDGIEIPVINHFQTQGGTGGPQGILNVSFIEDVTLSSSSFDARYDNALASVFQFKQREGNRERLQGNFRVSGTELALTTEGPLSEKTTFLASARRSYLQYFFRLIDLPIRPNYWDFQAKITHRFSKKTTLTAVGVGALDEFSFAVPREVTPDKEYTIRRAPLINQWNYTGGLALRHLIENGYLNIALSRNAFDNALDRFEDARQNDESARAFRLRSREIENKLRIDVNKSVAGWRYSYGVSAQYAQFNNDIAGKIRNAVFDPSGQLVSPEVRIRSNTSLDLGRFGAFVQVNRNVLNNRLGVSAGLRTDMNTFTTTGMNPLQTLSPRLALSYALNEQWNLNASVGRYFKMPIYTVLGYRDAQGQFVNRDNRYIASNHYVAGIEFLPNPTRRFTVEGFFKQYSNYPVSVRNGISLANLGADFNAIGNEAVTSTGKGQAYGVEVFFQQKLVKNLFVVASYTYVRSLFSGSNGVLVPSAWDNRHLFSGLLGRKFKRGWEMGLKYRFAGGAPFTPFDIPASQANFLALGQGIPDYSKLNTQRLAPLNQFDFRLDKKWNFRRTTLDLFLDVQNAFVLPTPGLPDFVLSRALDGSGYLTTDGAPLRANGSNGIPEVLSNNNPFVTPTIGFMVEF</sequence>
<evidence type="ECO:0000256" key="4">
    <source>
        <dbReference type="ARBA" id="ARBA00022692"/>
    </source>
</evidence>
<dbReference type="InterPro" id="IPR039426">
    <property type="entry name" value="TonB-dep_rcpt-like"/>
</dbReference>
<comment type="similarity">
    <text evidence="8">Belongs to the TonB-dependent receptor family.</text>
</comment>
<organism evidence="12 13">
    <name type="scientific">Rudanella paleaurantiibacter</name>
    <dbReference type="NCBI Taxonomy" id="2614655"/>
    <lineage>
        <taxon>Bacteria</taxon>
        <taxon>Pseudomonadati</taxon>
        <taxon>Bacteroidota</taxon>
        <taxon>Cytophagia</taxon>
        <taxon>Cytophagales</taxon>
        <taxon>Cytophagaceae</taxon>
        <taxon>Rudanella</taxon>
    </lineage>
</organism>
<dbReference type="AlphaFoldDB" id="A0A7J5U3N0"/>
<dbReference type="Proteomes" id="UP000488299">
    <property type="component" value="Unassembled WGS sequence"/>
</dbReference>
<evidence type="ECO:0000256" key="9">
    <source>
        <dbReference type="SAM" id="SignalP"/>
    </source>
</evidence>
<dbReference type="InterPro" id="IPR008969">
    <property type="entry name" value="CarboxyPept-like_regulatory"/>
</dbReference>
<dbReference type="Gene3D" id="2.60.40.1120">
    <property type="entry name" value="Carboxypeptidase-like, regulatory domain"/>
    <property type="match status" value="1"/>
</dbReference>
<dbReference type="InterPro" id="IPR036942">
    <property type="entry name" value="Beta-barrel_TonB_sf"/>
</dbReference>
<dbReference type="InterPro" id="IPR012910">
    <property type="entry name" value="Plug_dom"/>
</dbReference>
<feature type="signal peptide" evidence="9">
    <location>
        <begin position="1"/>
        <end position="18"/>
    </location>
</feature>
<comment type="subcellular location">
    <subcellularLocation>
        <location evidence="1">Cell outer membrane</location>
        <topology evidence="1">Multi-pass membrane protein</topology>
    </subcellularLocation>
</comment>
<keyword evidence="3" id="KW-1134">Transmembrane beta strand</keyword>
<evidence type="ECO:0000256" key="1">
    <source>
        <dbReference type="ARBA" id="ARBA00004571"/>
    </source>
</evidence>
<evidence type="ECO:0000256" key="5">
    <source>
        <dbReference type="ARBA" id="ARBA00023077"/>
    </source>
</evidence>
<dbReference type="Gene3D" id="2.170.130.10">
    <property type="entry name" value="TonB-dependent receptor, plug domain"/>
    <property type="match status" value="1"/>
</dbReference>
<dbReference type="RefSeq" id="WP_152121777.1">
    <property type="nucleotide sequence ID" value="NZ_WELI01000001.1"/>
</dbReference>
<dbReference type="SUPFAM" id="SSF56935">
    <property type="entry name" value="Porins"/>
    <property type="match status" value="1"/>
</dbReference>
<dbReference type="GO" id="GO:0009279">
    <property type="term" value="C:cell outer membrane"/>
    <property type="evidence" value="ECO:0007669"/>
    <property type="project" value="UniProtKB-SubCell"/>
</dbReference>
<protein>
    <submittedName>
        <fullName evidence="12">TonB-dependent receptor plug domain-containing protein</fullName>
    </submittedName>
</protein>
<dbReference type="GO" id="GO:0015344">
    <property type="term" value="F:siderophore uptake transmembrane transporter activity"/>
    <property type="evidence" value="ECO:0007669"/>
    <property type="project" value="TreeGrafter"/>
</dbReference>
<keyword evidence="5 8" id="KW-0798">TonB box</keyword>
<dbReference type="InterPro" id="IPR037066">
    <property type="entry name" value="Plug_dom_sf"/>
</dbReference>
<dbReference type="Pfam" id="PF00593">
    <property type="entry name" value="TonB_dep_Rec_b-barrel"/>
    <property type="match status" value="1"/>
</dbReference>
<dbReference type="PANTHER" id="PTHR30069:SF57">
    <property type="entry name" value="TONB-DEPENDENT RECEPTOR"/>
    <property type="match status" value="1"/>
</dbReference>
<dbReference type="PANTHER" id="PTHR30069">
    <property type="entry name" value="TONB-DEPENDENT OUTER MEMBRANE RECEPTOR"/>
    <property type="match status" value="1"/>
</dbReference>
<evidence type="ECO:0000259" key="10">
    <source>
        <dbReference type="Pfam" id="PF00593"/>
    </source>
</evidence>
<dbReference type="Pfam" id="PF13715">
    <property type="entry name" value="CarbopepD_reg_2"/>
    <property type="match status" value="1"/>
</dbReference>
<evidence type="ECO:0000256" key="6">
    <source>
        <dbReference type="ARBA" id="ARBA00023136"/>
    </source>
</evidence>
<evidence type="ECO:0000256" key="3">
    <source>
        <dbReference type="ARBA" id="ARBA00022452"/>
    </source>
</evidence>
<name>A0A7J5U3N0_9BACT</name>
<dbReference type="Gene3D" id="2.40.170.20">
    <property type="entry name" value="TonB-dependent receptor, beta-barrel domain"/>
    <property type="match status" value="1"/>
</dbReference>
<comment type="caution">
    <text evidence="12">The sequence shown here is derived from an EMBL/GenBank/DDBJ whole genome shotgun (WGS) entry which is preliminary data.</text>
</comment>
<feature type="domain" description="TonB-dependent receptor-like beta-barrel" evidence="10">
    <location>
        <begin position="347"/>
        <end position="752"/>
    </location>
</feature>
<evidence type="ECO:0000259" key="11">
    <source>
        <dbReference type="Pfam" id="PF07715"/>
    </source>
</evidence>
<dbReference type="Pfam" id="PF07715">
    <property type="entry name" value="Plug"/>
    <property type="match status" value="1"/>
</dbReference>